<keyword evidence="13" id="KW-1185">Reference proteome</keyword>
<dbReference type="InterPro" id="IPR025993">
    <property type="entry name" value="Ceramide_glucosylTrfase"/>
</dbReference>
<evidence type="ECO:0000256" key="11">
    <source>
        <dbReference type="SAM" id="Phobius"/>
    </source>
</evidence>
<dbReference type="PANTHER" id="PTHR12726">
    <property type="entry name" value="CERAMIDE GLUCOSYLTRANSFERASE"/>
    <property type="match status" value="1"/>
</dbReference>
<dbReference type="SUPFAM" id="SSF53448">
    <property type="entry name" value="Nucleotide-diphospho-sugar transferases"/>
    <property type="match status" value="1"/>
</dbReference>
<protein>
    <recommendedName>
        <fullName evidence="5">ceramide glucosyltransferase</fullName>
        <ecNumber evidence="5">2.4.1.80</ecNumber>
    </recommendedName>
</protein>
<keyword evidence="7" id="KW-0808">Transferase</keyword>
<keyword evidence="6" id="KW-0328">Glycosyltransferase</keyword>
<evidence type="ECO:0000313" key="12">
    <source>
        <dbReference type="EMBL" id="VDN12619.1"/>
    </source>
</evidence>
<dbReference type="InterPro" id="IPR029044">
    <property type="entry name" value="Nucleotide-diphossugar_trans"/>
</dbReference>
<accession>A0A3P7NUN3</accession>
<keyword evidence="8 11" id="KW-0812">Transmembrane</keyword>
<evidence type="ECO:0000256" key="5">
    <source>
        <dbReference type="ARBA" id="ARBA00012699"/>
    </source>
</evidence>
<organism evidence="12 13">
    <name type="scientific">Dibothriocephalus latus</name>
    <name type="common">Fish tapeworm</name>
    <name type="synonym">Diphyllobothrium latum</name>
    <dbReference type="NCBI Taxonomy" id="60516"/>
    <lineage>
        <taxon>Eukaryota</taxon>
        <taxon>Metazoa</taxon>
        <taxon>Spiralia</taxon>
        <taxon>Lophotrochozoa</taxon>
        <taxon>Platyhelminthes</taxon>
        <taxon>Cestoda</taxon>
        <taxon>Eucestoda</taxon>
        <taxon>Diphyllobothriidea</taxon>
        <taxon>Diphyllobothriidae</taxon>
        <taxon>Dibothriocephalus</taxon>
    </lineage>
</organism>
<feature type="transmembrane region" description="Helical" evidence="11">
    <location>
        <begin position="7"/>
        <end position="33"/>
    </location>
</feature>
<dbReference type="Pfam" id="PF13506">
    <property type="entry name" value="Glyco_transf_21"/>
    <property type="match status" value="1"/>
</dbReference>
<comment type="pathway">
    <text evidence="3">Sphingolipid metabolism.</text>
</comment>
<evidence type="ECO:0000256" key="2">
    <source>
        <dbReference type="ARBA" id="ARBA00004760"/>
    </source>
</evidence>
<dbReference type="Proteomes" id="UP000281553">
    <property type="component" value="Unassembled WGS sequence"/>
</dbReference>
<dbReference type="GO" id="GO:0008120">
    <property type="term" value="F:ceramide glucosyltransferase activity"/>
    <property type="evidence" value="ECO:0007669"/>
    <property type="project" value="UniProtKB-EC"/>
</dbReference>
<evidence type="ECO:0000256" key="1">
    <source>
        <dbReference type="ARBA" id="ARBA00004141"/>
    </source>
</evidence>
<dbReference type="PANTHER" id="PTHR12726:SF0">
    <property type="entry name" value="CERAMIDE GLUCOSYLTRANSFERASE"/>
    <property type="match status" value="1"/>
</dbReference>
<evidence type="ECO:0000256" key="8">
    <source>
        <dbReference type="ARBA" id="ARBA00022692"/>
    </source>
</evidence>
<evidence type="ECO:0000313" key="13">
    <source>
        <dbReference type="Proteomes" id="UP000281553"/>
    </source>
</evidence>
<dbReference type="EC" id="2.4.1.80" evidence="5"/>
<proteinExistence type="inferred from homology"/>
<dbReference type="AlphaFoldDB" id="A0A3P7NUN3"/>
<dbReference type="GO" id="GO:0006679">
    <property type="term" value="P:glucosylceramide biosynthetic process"/>
    <property type="evidence" value="ECO:0007669"/>
    <property type="project" value="TreeGrafter"/>
</dbReference>
<evidence type="ECO:0000256" key="3">
    <source>
        <dbReference type="ARBA" id="ARBA00004991"/>
    </source>
</evidence>
<dbReference type="OrthoDB" id="1483400at2759"/>
<evidence type="ECO:0000256" key="7">
    <source>
        <dbReference type="ARBA" id="ARBA00022679"/>
    </source>
</evidence>
<evidence type="ECO:0000256" key="10">
    <source>
        <dbReference type="ARBA" id="ARBA00023136"/>
    </source>
</evidence>
<evidence type="ECO:0000256" key="9">
    <source>
        <dbReference type="ARBA" id="ARBA00022989"/>
    </source>
</evidence>
<dbReference type="GO" id="GO:0016020">
    <property type="term" value="C:membrane"/>
    <property type="evidence" value="ECO:0007669"/>
    <property type="project" value="UniProtKB-SubCell"/>
</dbReference>
<evidence type="ECO:0000256" key="6">
    <source>
        <dbReference type="ARBA" id="ARBA00022676"/>
    </source>
</evidence>
<dbReference type="EMBL" id="UYRU01054331">
    <property type="protein sequence ID" value="VDN12619.1"/>
    <property type="molecule type" value="Genomic_DNA"/>
</dbReference>
<reference evidence="12 13" key="1">
    <citation type="submission" date="2018-11" db="EMBL/GenBank/DDBJ databases">
        <authorList>
            <consortium name="Pathogen Informatics"/>
        </authorList>
    </citation>
    <scope>NUCLEOTIDE SEQUENCE [LARGE SCALE GENOMIC DNA]</scope>
</reference>
<feature type="transmembrane region" description="Helical" evidence="11">
    <location>
        <begin position="45"/>
        <end position="67"/>
    </location>
</feature>
<keyword evidence="10 11" id="KW-0472">Membrane</keyword>
<evidence type="ECO:0000256" key="4">
    <source>
        <dbReference type="ARBA" id="ARBA00006739"/>
    </source>
</evidence>
<name>A0A3P7NUN3_DIBLA</name>
<comment type="subcellular location">
    <subcellularLocation>
        <location evidence="1">Membrane</location>
        <topology evidence="1">Multi-pass membrane protein</topology>
    </subcellularLocation>
</comment>
<gene>
    <name evidence="12" type="ORF">DILT_LOCUS8450</name>
</gene>
<feature type="non-terminal residue" evidence="12">
    <location>
        <position position="175"/>
    </location>
</feature>
<sequence>MIEDFGAYILFGLAIVPITAYFNQILFFTFAFYVSAIPIGFPLNVSFFFSVVSLRFCFFFGSSANFYRRSHPPLQHYPGVTIIKPLMGVDPLLRENIVSHLELNYPNFEIIFCVESPDDPAIDLVQSLLQEYPNVDARLIVGGSGNVINPMVNNLLPGYESAKYDLVWVSTSRIR</sequence>
<dbReference type="UniPathway" id="UPA00222"/>
<keyword evidence="9 11" id="KW-1133">Transmembrane helix</keyword>
<comment type="similarity">
    <text evidence="4">Belongs to the glycosyltransferase 2 family.</text>
</comment>
<comment type="pathway">
    <text evidence="2">Lipid metabolism; sphingolipid metabolism.</text>
</comment>